<dbReference type="Pfam" id="PF01180">
    <property type="entry name" value="DHO_dh"/>
    <property type="match status" value="1"/>
</dbReference>
<proteinExistence type="predicted"/>
<evidence type="ECO:0000256" key="6">
    <source>
        <dbReference type="ARBA" id="ARBA00023002"/>
    </source>
</evidence>
<feature type="domain" description="Dihydroorotate dehydrogenase catalytic" evidence="7">
    <location>
        <begin position="3"/>
        <end position="290"/>
    </location>
</feature>
<keyword evidence="9" id="KW-1185">Reference proteome</keyword>
<dbReference type="NCBIfam" id="NF005741">
    <property type="entry name" value="PRK07565.1"/>
    <property type="match status" value="1"/>
</dbReference>
<keyword evidence="3" id="KW-0285">Flavoprotein</keyword>
<organism evidence="8 9">
    <name type="scientific">Actomonas aquatica</name>
    <dbReference type="NCBI Taxonomy" id="2866162"/>
    <lineage>
        <taxon>Bacteria</taxon>
        <taxon>Pseudomonadati</taxon>
        <taxon>Verrucomicrobiota</taxon>
        <taxon>Opitutia</taxon>
        <taxon>Opitutales</taxon>
        <taxon>Opitutaceae</taxon>
        <taxon>Actomonas</taxon>
    </lineage>
</organism>
<evidence type="ECO:0000256" key="1">
    <source>
        <dbReference type="ARBA" id="ARBA00001917"/>
    </source>
</evidence>
<dbReference type="PANTHER" id="PTHR48109:SF3">
    <property type="entry name" value="SLL0744 PROTEIN"/>
    <property type="match status" value="1"/>
</dbReference>
<dbReference type="PANTHER" id="PTHR48109">
    <property type="entry name" value="DIHYDROOROTATE DEHYDROGENASE (QUINONE), MITOCHONDRIAL-RELATED"/>
    <property type="match status" value="1"/>
</dbReference>
<protein>
    <submittedName>
        <fullName evidence="8">Dihydroorotate dehydrogenase-like protein</fullName>
    </submittedName>
</protein>
<dbReference type="EMBL" id="CP139781">
    <property type="protein sequence ID" value="WRQ86815.1"/>
    <property type="molecule type" value="Genomic_DNA"/>
</dbReference>
<accession>A0ABZ1C575</accession>
<dbReference type="Gene3D" id="3.20.20.70">
    <property type="entry name" value="Aldolase class I"/>
    <property type="match status" value="1"/>
</dbReference>
<dbReference type="InterPro" id="IPR013785">
    <property type="entry name" value="Aldolase_TIM"/>
</dbReference>
<keyword evidence="6" id="KW-0560">Oxidoreductase</keyword>
<keyword evidence="4" id="KW-0288">FMN</keyword>
<keyword evidence="5" id="KW-0665">Pyrimidine biosynthesis</keyword>
<dbReference type="Proteomes" id="UP000738431">
    <property type="component" value="Chromosome"/>
</dbReference>
<dbReference type="RefSeq" id="WP_221030650.1">
    <property type="nucleotide sequence ID" value="NZ_CP139781.1"/>
</dbReference>
<comment type="cofactor">
    <cofactor evidence="1">
        <name>FMN</name>
        <dbReference type="ChEBI" id="CHEBI:58210"/>
    </cofactor>
</comment>
<comment type="pathway">
    <text evidence="2">Pyrimidine metabolism; UMP biosynthesis via de novo pathway.</text>
</comment>
<evidence type="ECO:0000256" key="2">
    <source>
        <dbReference type="ARBA" id="ARBA00004725"/>
    </source>
</evidence>
<evidence type="ECO:0000256" key="4">
    <source>
        <dbReference type="ARBA" id="ARBA00022643"/>
    </source>
</evidence>
<reference evidence="8 9" key="1">
    <citation type="submission" date="2023-12" db="EMBL/GenBank/DDBJ databases">
        <title>Description of an unclassified Opitutus bacterium of Verrucomicrobiota.</title>
        <authorList>
            <person name="Zhang D.-F."/>
        </authorList>
    </citation>
    <scope>NUCLEOTIDE SEQUENCE [LARGE SCALE GENOMIC DNA]</scope>
    <source>
        <strain evidence="8 9">WL0086</strain>
    </source>
</reference>
<dbReference type="InterPro" id="IPR050074">
    <property type="entry name" value="DHO_dehydrogenase"/>
</dbReference>
<evidence type="ECO:0000313" key="9">
    <source>
        <dbReference type="Proteomes" id="UP000738431"/>
    </source>
</evidence>
<name>A0ABZ1C575_9BACT</name>
<dbReference type="PIRSF" id="PIRSF000164">
    <property type="entry name" value="DHO_oxidase"/>
    <property type="match status" value="1"/>
</dbReference>
<sequence>MNLQTTYLGLKLRNPLVIGASPFCDNLTACRELAEAGVAAIVMHSFFEEQIGATPRELGGSADGLVEGREQLSELFPHYEDYRLDSEQYLRQLERLRKLVDIPIIGSLNGSHMGNWVGQVQRMEDAGAAAIELNPYQLPTDPSRPADDIEREIVELVRTVAAAVNIPVSVKLSPFHTSLAHFASTLAANGAAGVVLFNQFYQPDIDIDALEAVTQLRLSHSSDLLLRLRWLSILSPQFSGSLACSGGVHTTQDLVKALLAGADVVQVVSALLRYGTGHVASLLKGLEAWMSEHEFYSVDRVRGQLNLRKCADPAVHERAHYLKVLQSWQV</sequence>
<dbReference type="InterPro" id="IPR012135">
    <property type="entry name" value="Dihydroorotate_DH_1_2"/>
</dbReference>
<evidence type="ECO:0000256" key="5">
    <source>
        <dbReference type="ARBA" id="ARBA00022975"/>
    </source>
</evidence>
<evidence type="ECO:0000313" key="8">
    <source>
        <dbReference type="EMBL" id="WRQ86815.1"/>
    </source>
</evidence>
<dbReference type="SUPFAM" id="SSF51395">
    <property type="entry name" value="FMN-linked oxidoreductases"/>
    <property type="match status" value="1"/>
</dbReference>
<evidence type="ECO:0000259" key="7">
    <source>
        <dbReference type="Pfam" id="PF01180"/>
    </source>
</evidence>
<gene>
    <name evidence="8" type="ORF">K1X11_018540</name>
</gene>
<evidence type="ECO:0000256" key="3">
    <source>
        <dbReference type="ARBA" id="ARBA00022630"/>
    </source>
</evidence>
<dbReference type="InterPro" id="IPR005720">
    <property type="entry name" value="Dihydroorotate_DH_cat"/>
</dbReference>